<organism evidence="1 2">
    <name type="scientific">Striga asiatica</name>
    <name type="common">Asiatic witchweed</name>
    <name type="synonym">Buchnera asiatica</name>
    <dbReference type="NCBI Taxonomy" id="4170"/>
    <lineage>
        <taxon>Eukaryota</taxon>
        <taxon>Viridiplantae</taxon>
        <taxon>Streptophyta</taxon>
        <taxon>Embryophyta</taxon>
        <taxon>Tracheophyta</taxon>
        <taxon>Spermatophyta</taxon>
        <taxon>Magnoliopsida</taxon>
        <taxon>eudicotyledons</taxon>
        <taxon>Gunneridae</taxon>
        <taxon>Pentapetalae</taxon>
        <taxon>asterids</taxon>
        <taxon>lamiids</taxon>
        <taxon>Lamiales</taxon>
        <taxon>Orobanchaceae</taxon>
        <taxon>Buchnereae</taxon>
        <taxon>Striga</taxon>
    </lineage>
</organism>
<keyword evidence="2" id="KW-1185">Reference proteome</keyword>
<name>A0A5A7R0X5_STRAF</name>
<evidence type="ECO:0000313" key="1">
    <source>
        <dbReference type="EMBL" id="GER51353.1"/>
    </source>
</evidence>
<dbReference type="EMBL" id="BKCP01009626">
    <property type="protein sequence ID" value="GER51353.1"/>
    <property type="molecule type" value="Genomic_DNA"/>
</dbReference>
<gene>
    <name evidence="1" type="ORF">STAS_28712</name>
</gene>
<proteinExistence type="predicted"/>
<comment type="caution">
    <text evidence="1">The sequence shown here is derived from an EMBL/GenBank/DDBJ whole genome shotgun (WGS) entry which is preliminary data.</text>
</comment>
<sequence length="211" mass="24033">MGVVREAGFDGEGMKLVRASPCFTCFQEFAELMNSYHVPMWKNKIKRSSGLEFGAIGDIGLDETLSPLYIPPIGPPYPKLHFPTTQTPINTVKFGQTLVPCDSHPKYLVCVHHHPWGPPYVLHQSPSARHVIIHQQILTVKILLTPIPPKNRPVHKSCPHQDRIISPWVHVQPYHLIRMLTPHPKSPLDVITRHHDIIVELENCPSFQQWV</sequence>
<dbReference type="AlphaFoldDB" id="A0A5A7R0X5"/>
<dbReference type="Proteomes" id="UP000325081">
    <property type="component" value="Unassembled WGS sequence"/>
</dbReference>
<accession>A0A5A7R0X5</accession>
<protein>
    <submittedName>
        <fullName evidence="1">G-protein coupled receptor 64</fullName>
    </submittedName>
</protein>
<reference evidence="2" key="1">
    <citation type="journal article" date="2019" name="Curr. Biol.">
        <title>Genome Sequence of Striga asiatica Provides Insight into the Evolution of Plant Parasitism.</title>
        <authorList>
            <person name="Yoshida S."/>
            <person name="Kim S."/>
            <person name="Wafula E.K."/>
            <person name="Tanskanen J."/>
            <person name="Kim Y.M."/>
            <person name="Honaas L."/>
            <person name="Yang Z."/>
            <person name="Spallek T."/>
            <person name="Conn C.E."/>
            <person name="Ichihashi Y."/>
            <person name="Cheong K."/>
            <person name="Cui S."/>
            <person name="Der J.P."/>
            <person name="Gundlach H."/>
            <person name="Jiao Y."/>
            <person name="Hori C."/>
            <person name="Ishida J.K."/>
            <person name="Kasahara H."/>
            <person name="Kiba T."/>
            <person name="Kim M.S."/>
            <person name="Koo N."/>
            <person name="Laohavisit A."/>
            <person name="Lee Y.H."/>
            <person name="Lumba S."/>
            <person name="McCourt P."/>
            <person name="Mortimer J.C."/>
            <person name="Mutuku J.M."/>
            <person name="Nomura T."/>
            <person name="Sasaki-Sekimoto Y."/>
            <person name="Seto Y."/>
            <person name="Wang Y."/>
            <person name="Wakatake T."/>
            <person name="Sakakibara H."/>
            <person name="Demura T."/>
            <person name="Yamaguchi S."/>
            <person name="Yoneyama K."/>
            <person name="Manabe R.I."/>
            <person name="Nelson D.C."/>
            <person name="Schulman A.H."/>
            <person name="Timko M.P."/>
            <person name="dePamphilis C.W."/>
            <person name="Choi D."/>
            <person name="Shirasu K."/>
        </authorList>
    </citation>
    <scope>NUCLEOTIDE SEQUENCE [LARGE SCALE GENOMIC DNA]</scope>
    <source>
        <strain evidence="2">cv. UVA1</strain>
    </source>
</reference>
<evidence type="ECO:0000313" key="2">
    <source>
        <dbReference type="Proteomes" id="UP000325081"/>
    </source>
</evidence>
<keyword evidence="1" id="KW-0675">Receptor</keyword>